<reference evidence="2 3" key="1">
    <citation type="journal article" date="2012" name="BMC Genomics">
        <title>Comparative genomic analysis and phylogenetic position of Theileria equi.</title>
        <authorList>
            <person name="Kappmeyer L.S."/>
            <person name="Thiagarajan M."/>
            <person name="Herndon D.R."/>
            <person name="Ramsay J.D."/>
            <person name="Caler E."/>
            <person name="Djikeng A."/>
            <person name="Gillespie J.J."/>
            <person name="Lau A.O."/>
            <person name="Roalson E.H."/>
            <person name="Silva J.C."/>
            <person name="Silva M.G."/>
            <person name="Suarez C.E."/>
            <person name="Ueti M.W."/>
            <person name="Nene V.M."/>
            <person name="Mealey R.H."/>
            <person name="Knowles D.P."/>
            <person name="Brayton K.A."/>
        </authorList>
    </citation>
    <scope>NUCLEOTIDE SEQUENCE [LARGE SCALE GENOMIC DNA]</scope>
    <source>
        <strain evidence="2 3">WA</strain>
    </source>
</reference>
<dbReference type="VEuPathDB" id="PiroplasmaDB:BEWA_007830"/>
<name>L0B2N7_THEEQ</name>
<evidence type="ECO:0000313" key="2">
    <source>
        <dbReference type="EMBL" id="AFZ81374.1"/>
    </source>
</evidence>
<dbReference type="Proteomes" id="UP000031512">
    <property type="component" value="Chromosome 3"/>
</dbReference>
<keyword evidence="1" id="KW-0812">Transmembrane</keyword>
<dbReference type="EMBL" id="CP001670">
    <property type="protein sequence ID" value="AFZ81374.1"/>
    <property type="molecule type" value="Genomic_DNA"/>
</dbReference>
<keyword evidence="1" id="KW-1133">Transmembrane helix</keyword>
<evidence type="ECO:0000256" key="1">
    <source>
        <dbReference type="SAM" id="Phobius"/>
    </source>
</evidence>
<dbReference type="AlphaFoldDB" id="L0B2N7"/>
<organism evidence="2 3">
    <name type="scientific">Theileria equi strain WA</name>
    <dbReference type="NCBI Taxonomy" id="1537102"/>
    <lineage>
        <taxon>Eukaryota</taxon>
        <taxon>Sar</taxon>
        <taxon>Alveolata</taxon>
        <taxon>Apicomplexa</taxon>
        <taxon>Aconoidasida</taxon>
        <taxon>Piroplasmida</taxon>
        <taxon>Theileriidae</taxon>
        <taxon>Theileria</taxon>
    </lineage>
</organism>
<keyword evidence="3" id="KW-1185">Reference proteome</keyword>
<accession>L0B2N7</accession>
<sequence>MVVRLNQARHSADDLRSRVNKLGNIIILFFFLFLGLYYFGYSDGSVGEESAKIPQLKTNNSHHDTVFHSKFYVHPSLSLPEITIRILNQLSLHLESSRLNDINDNYSLIWNNHDPSSITIKVKNVKYGLISISASETHTSQVTNHSQKDFVYAGLVRAEREYCSGNLSWTCQKDYFNANNTFDSSYCILAITSSNIENIFEVSDRIAHKQDTNNTDALIGMFCGNPLIQRVANSTDSIFFINQGTLKDSTIVSTYLVCKFSMTKMEVSQCHDPGFDLFNSHVPMALIHDESSSSVATIVYNQTGSLDIATFSSTTVSFEALFKSIPFTSGWLMCNGRRSKGTIIFAGLLSLVLK</sequence>
<proteinExistence type="predicted"/>
<dbReference type="OrthoDB" id="360221at2759"/>
<dbReference type="GeneID" id="15805293"/>
<dbReference type="eggNOG" id="ENOG502TN5F">
    <property type="taxonomic scope" value="Eukaryota"/>
</dbReference>
<protein>
    <submittedName>
        <fullName evidence="2">Uncharacterized protein</fullName>
    </submittedName>
</protein>
<gene>
    <name evidence="2" type="ORF">BEWA_007830</name>
</gene>
<feature type="transmembrane region" description="Helical" evidence="1">
    <location>
        <begin position="21"/>
        <end position="40"/>
    </location>
</feature>
<keyword evidence="1" id="KW-0472">Membrane</keyword>
<dbReference type="KEGG" id="beq:BEWA_007830"/>
<dbReference type="RefSeq" id="XP_004831040.1">
    <property type="nucleotide sequence ID" value="XM_004830983.1"/>
</dbReference>
<evidence type="ECO:0000313" key="3">
    <source>
        <dbReference type="Proteomes" id="UP000031512"/>
    </source>
</evidence>